<feature type="domain" description="Topo IIA-type catalytic" evidence="10">
    <location>
        <begin position="56"/>
        <end position="540"/>
    </location>
</feature>
<keyword evidence="12" id="KW-1185">Reference proteome</keyword>
<feature type="region of interest" description="Disordered" evidence="9">
    <location>
        <begin position="1"/>
        <end position="30"/>
    </location>
</feature>
<dbReference type="GO" id="GO:0003918">
    <property type="term" value="F:DNA topoisomerase type II (double strand cut, ATP-hydrolyzing) activity"/>
    <property type="evidence" value="ECO:0007669"/>
    <property type="project" value="UniProtKB-EC"/>
</dbReference>
<gene>
    <name evidence="7 11" type="primary">parC</name>
    <name evidence="11" type="ORF">WOB96_11460</name>
</gene>
<dbReference type="CDD" id="cd00187">
    <property type="entry name" value="TOP4c"/>
    <property type="match status" value="1"/>
</dbReference>
<evidence type="ECO:0000259" key="10">
    <source>
        <dbReference type="PROSITE" id="PS52040"/>
    </source>
</evidence>
<comment type="subunit">
    <text evidence="7">Heterotetramer composed of ParC and ParE.</text>
</comment>
<dbReference type="SUPFAM" id="SSF56719">
    <property type="entry name" value="Type II DNA topoisomerase"/>
    <property type="match status" value="1"/>
</dbReference>
<dbReference type="InterPro" id="IPR013757">
    <property type="entry name" value="Topo_IIA_A_a_sf"/>
</dbReference>
<dbReference type="InterPro" id="IPR013760">
    <property type="entry name" value="Topo_IIA-like_dom_sf"/>
</dbReference>
<evidence type="ECO:0000256" key="5">
    <source>
        <dbReference type="ARBA" id="ARBA00023136"/>
    </source>
</evidence>
<dbReference type="Gene3D" id="2.120.10.90">
    <property type="entry name" value="DNA gyrase/topoisomerase IV, subunit A, C-terminal"/>
    <property type="match status" value="1"/>
</dbReference>
<name>A0ABU9DBM1_9PROT</name>
<keyword evidence="6 7" id="KW-0413">Isomerase</keyword>
<dbReference type="InterPro" id="IPR035516">
    <property type="entry name" value="Gyrase/topoIV_suA_C"/>
</dbReference>
<feature type="region of interest" description="Disordered" evidence="9">
    <location>
        <begin position="740"/>
        <end position="768"/>
    </location>
</feature>
<dbReference type="PANTHER" id="PTHR43493">
    <property type="entry name" value="DNA GYRASE/TOPOISOMERASE SUBUNIT A"/>
    <property type="match status" value="1"/>
</dbReference>
<dbReference type="Gene3D" id="3.90.199.10">
    <property type="entry name" value="Topoisomerase II, domain 5"/>
    <property type="match status" value="1"/>
</dbReference>
<dbReference type="InterPro" id="IPR005742">
    <property type="entry name" value="TopoIV_A_Gneg"/>
</dbReference>
<keyword evidence="3 7" id="KW-0799">Topoisomerase</keyword>
<feature type="site" description="Interaction with DNA" evidence="7">
    <location>
        <position position="102"/>
    </location>
</feature>
<feature type="site" description="Interaction with DNA" evidence="7">
    <location>
        <position position="64"/>
    </location>
</feature>
<evidence type="ECO:0000256" key="6">
    <source>
        <dbReference type="ARBA" id="ARBA00023235"/>
    </source>
</evidence>
<dbReference type="Gene3D" id="1.10.268.10">
    <property type="entry name" value="Topoisomerase, domain 3"/>
    <property type="match status" value="1"/>
</dbReference>
<organism evidence="11 12">
    <name type="scientific">Thermithiobacillus plumbiphilus</name>
    <dbReference type="NCBI Taxonomy" id="1729899"/>
    <lineage>
        <taxon>Bacteria</taxon>
        <taxon>Pseudomonadati</taxon>
        <taxon>Pseudomonadota</taxon>
        <taxon>Acidithiobacillia</taxon>
        <taxon>Acidithiobacillales</taxon>
        <taxon>Thermithiobacillaceae</taxon>
        <taxon>Thermithiobacillus</taxon>
    </lineage>
</organism>
<evidence type="ECO:0000256" key="9">
    <source>
        <dbReference type="SAM" id="MobiDB-lite"/>
    </source>
</evidence>
<evidence type="ECO:0000256" key="4">
    <source>
        <dbReference type="ARBA" id="ARBA00023125"/>
    </source>
</evidence>
<dbReference type="HAMAP" id="MF_00936">
    <property type="entry name" value="ParC_type1"/>
    <property type="match status" value="1"/>
</dbReference>
<evidence type="ECO:0000256" key="2">
    <source>
        <dbReference type="ARBA" id="ARBA00022475"/>
    </source>
</evidence>
<dbReference type="Proteomes" id="UP001446205">
    <property type="component" value="Unassembled WGS sequence"/>
</dbReference>
<feature type="active site" description="O-(5'-phospho-DNA)-tyrosine intermediate" evidence="7 8">
    <location>
        <position position="144"/>
    </location>
</feature>
<evidence type="ECO:0000313" key="12">
    <source>
        <dbReference type="Proteomes" id="UP001446205"/>
    </source>
</evidence>
<dbReference type="InterPro" id="IPR002205">
    <property type="entry name" value="Topo_IIA_dom_A"/>
</dbReference>
<sequence length="768" mass="83649">MDTLDLFETTEAGKQPPKTPPAPPAAADAGDFLPLGDYAERAYLQYAMSVVKGRALPDVADGLKPVQRRILFAMRELGLGASAKPVKSARVVGEVLGKLHPHGDASAYDAMVRMAQDFSLRYPLIDGHGNFGSRDGDGAAAMRYTEARLSAFAELLLAEIDQGTVDFVSNYDNTLEEPQVLPARLPVLLLNGASGIAVGMATEVPSHNLAEVAEAAVALIQNPQLDVNDLLRIIPGPDFPGGGQIISSPETIRDIYSSGRGSLRVRARWRIEKLARGQWQAVIHELPPQTSSQKVLEEIEELSNPRVRAGRKELSAEQRQSRQAILSVLDAVRDESGREHAVRLVFEPKSSRQDPEEFMQLLLSLTSLEGNAPMNLVSIGLDGRPAQKNLKEILAEWIAFRFQTVTRRSRHRLEKVEARIHILEGRMIAFLNIDEVIRVIREADDPKADLIAHFALSETQAEDILEIRLRQLARLEGIKIERELGELREERGTLLELLDDTGKMRRLIIKEIRKDAQRFGDARRTLIEQAVTASAKPAAVLDEPVTVILSRKGWIRSRTGHGLDAGGFSFKEGDGLLATAELRSTESVLLMDDQGRAYTLPAASVPGGRGEGVPVGTLLELPKGARIQFMLSSGPEQRWLLASSDGYGFIAGTTDLQSRVRGGKAVVNLSEGAALLPPIAVAEQDELVLRTLTGRLLIYPAGEIRSMARGRGVQLMALAAGDQLAEIQILGEGLTVPGKRKPQQLGKAQLAAFRGKRGGRGKLPGEGR</sequence>
<dbReference type="RefSeq" id="WP_341371432.1">
    <property type="nucleotide sequence ID" value="NZ_JBBPCO010000011.1"/>
</dbReference>
<dbReference type="SUPFAM" id="SSF101904">
    <property type="entry name" value="GyrA/ParC C-terminal domain-like"/>
    <property type="match status" value="1"/>
</dbReference>
<dbReference type="InterPro" id="IPR006691">
    <property type="entry name" value="GyrA/parC_rep"/>
</dbReference>
<evidence type="ECO:0000256" key="3">
    <source>
        <dbReference type="ARBA" id="ARBA00023029"/>
    </source>
</evidence>
<dbReference type="PROSITE" id="PS52040">
    <property type="entry name" value="TOPO_IIA"/>
    <property type="match status" value="1"/>
</dbReference>
<evidence type="ECO:0000256" key="8">
    <source>
        <dbReference type="PROSITE-ProRule" id="PRU01384"/>
    </source>
</evidence>
<comment type="function">
    <text evidence="7">Topoisomerase IV is essential for chromosome segregation. It relaxes supercoiled DNA. Performs the decatenation events required during the replication of a circular DNA molecule.</text>
</comment>
<keyword evidence="5 7" id="KW-0472">Membrane</keyword>
<dbReference type="PANTHER" id="PTHR43493:SF1">
    <property type="entry name" value="DNA TOPOISOMERASE 4 SUBUNIT A"/>
    <property type="match status" value="1"/>
</dbReference>
<evidence type="ECO:0000313" key="11">
    <source>
        <dbReference type="EMBL" id="MEK8090376.1"/>
    </source>
</evidence>
<keyword evidence="2 7" id="KW-1003">Cell membrane</keyword>
<dbReference type="SMART" id="SM00434">
    <property type="entry name" value="TOP4c"/>
    <property type="match status" value="1"/>
</dbReference>
<evidence type="ECO:0000256" key="7">
    <source>
        <dbReference type="HAMAP-Rule" id="MF_00936"/>
    </source>
</evidence>
<dbReference type="Pfam" id="PF00521">
    <property type="entry name" value="DNA_topoisoIV"/>
    <property type="match status" value="1"/>
</dbReference>
<comment type="caution">
    <text evidence="11">The sequence shown here is derived from an EMBL/GenBank/DDBJ whole genome shotgun (WGS) entry which is preliminary data.</text>
</comment>
<comment type="subcellular location">
    <subcellularLocation>
        <location evidence="7">Cell membrane</location>
        <topology evidence="7">Peripheral membrane protein</topology>
    </subcellularLocation>
</comment>
<reference evidence="11 12" key="1">
    <citation type="submission" date="2024-04" db="EMBL/GenBank/DDBJ databases">
        <authorList>
            <person name="Abashina T."/>
            <person name="Shaikin A."/>
        </authorList>
    </citation>
    <scope>NUCLEOTIDE SEQUENCE [LARGE SCALE GENOMIC DNA]</scope>
    <source>
        <strain evidence="11 12">AAFK</strain>
    </source>
</reference>
<feature type="site" description="Transition state stabilizer" evidence="7">
    <location>
        <position position="143"/>
    </location>
</feature>
<dbReference type="EC" id="5.6.2.2" evidence="7"/>
<dbReference type="EMBL" id="JBBPCO010000011">
    <property type="protein sequence ID" value="MEK8090376.1"/>
    <property type="molecule type" value="Genomic_DNA"/>
</dbReference>
<comment type="similarity">
    <text evidence="7">Belongs to the type II topoisomerase GyrA/ParC subunit family. ParC type 1 subfamily.</text>
</comment>
<proteinExistence type="inferred from homology"/>
<dbReference type="InterPro" id="IPR013758">
    <property type="entry name" value="Topo_IIA_A/C_ab"/>
</dbReference>
<feature type="site" description="Interaction with DNA" evidence="7">
    <location>
        <position position="100"/>
    </location>
</feature>
<comment type="catalytic activity">
    <reaction evidence="1 7 8">
        <text>ATP-dependent breakage, passage and rejoining of double-stranded DNA.</text>
        <dbReference type="EC" id="5.6.2.2"/>
    </reaction>
</comment>
<dbReference type="Gene3D" id="3.30.1360.40">
    <property type="match status" value="1"/>
</dbReference>
<dbReference type="Pfam" id="PF03989">
    <property type="entry name" value="DNA_gyraseA_C"/>
    <property type="match status" value="2"/>
</dbReference>
<evidence type="ECO:0000256" key="1">
    <source>
        <dbReference type="ARBA" id="ARBA00000185"/>
    </source>
</evidence>
<dbReference type="InterPro" id="IPR050220">
    <property type="entry name" value="Type_II_DNA_Topoisomerases"/>
</dbReference>
<keyword evidence="4 7" id="KW-0238">DNA-binding</keyword>
<accession>A0ABU9DBM1</accession>
<protein>
    <recommendedName>
        <fullName evidence="7">DNA topoisomerase 4 subunit A</fullName>
        <ecNumber evidence="7">5.6.2.2</ecNumber>
    </recommendedName>
    <alternativeName>
        <fullName evidence="7">Topoisomerase IV subunit A</fullName>
    </alternativeName>
</protein>
<dbReference type="NCBIfam" id="NF004044">
    <property type="entry name" value="PRK05561.1"/>
    <property type="match status" value="1"/>
</dbReference>
<dbReference type="NCBIfam" id="TIGR01062">
    <property type="entry name" value="parC_Gneg"/>
    <property type="match status" value="1"/>
</dbReference>